<evidence type="ECO:0000313" key="1">
    <source>
        <dbReference type="EMBL" id="SBS76615.1"/>
    </source>
</evidence>
<accession>A0A1Y5PD25</accession>
<organism evidence="1">
    <name type="scientific">uncultured Mycobacterium sp</name>
    <dbReference type="NCBI Taxonomy" id="171292"/>
    <lineage>
        <taxon>Bacteria</taxon>
        <taxon>Bacillati</taxon>
        <taxon>Actinomycetota</taxon>
        <taxon>Actinomycetes</taxon>
        <taxon>Mycobacteriales</taxon>
        <taxon>Mycobacteriaceae</taxon>
        <taxon>Mycobacterium</taxon>
        <taxon>environmental samples</taxon>
    </lineage>
</organism>
<sequence length="103" mass="11186">MTEPIRTDADVMREVADGHDEVIRHLEAARERGGDILAAVETFGPIMHQVKATVSDLLTDRDDGLAAHSARHSAAGEELRRGAAQYVETDQQNAAQINQVPNS</sequence>
<dbReference type="GO" id="GO:0009306">
    <property type="term" value="P:protein secretion"/>
    <property type="evidence" value="ECO:0007669"/>
    <property type="project" value="InterPro"/>
</dbReference>
<evidence type="ECO:0008006" key="2">
    <source>
        <dbReference type="Google" id="ProtNLM"/>
    </source>
</evidence>
<gene>
    <name evidence="1" type="ORF">MHPYR_340024</name>
</gene>
<dbReference type="AlphaFoldDB" id="A0A1Y5PD25"/>
<reference evidence="1" key="1">
    <citation type="submission" date="2016-03" db="EMBL/GenBank/DDBJ databases">
        <authorList>
            <person name="Ploux O."/>
        </authorList>
    </citation>
    <scope>NUCLEOTIDE SEQUENCE</scope>
    <source>
        <strain evidence="1">UC10</strain>
    </source>
</reference>
<protein>
    <recommendedName>
        <fullName evidence="2">ESX-1 secretion-associated protein</fullName>
    </recommendedName>
</protein>
<name>A0A1Y5PD25_9MYCO</name>
<proteinExistence type="predicted"/>
<dbReference type="InterPro" id="IPR022536">
    <property type="entry name" value="EspC"/>
</dbReference>
<dbReference type="EMBL" id="FLQS01000028">
    <property type="protein sequence ID" value="SBS76615.1"/>
    <property type="molecule type" value="Genomic_DNA"/>
</dbReference>
<dbReference type="Pfam" id="PF10824">
    <property type="entry name" value="T7SS_ESX_EspC"/>
    <property type="match status" value="1"/>
</dbReference>